<organism evidence="3 4">
    <name type="scientific">Spiribacter salinus</name>
    <dbReference type="NCBI Taxonomy" id="1335746"/>
    <lineage>
        <taxon>Bacteria</taxon>
        <taxon>Pseudomonadati</taxon>
        <taxon>Pseudomonadota</taxon>
        <taxon>Gammaproteobacteria</taxon>
        <taxon>Chromatiales</taxon>
        <taxon>Ectothiorhodospiraceae</taxon>
        <taxon>Spiribacter</taxon>
    </lineage>
</organism>
<sequence>MPNRSPHDISARRIAIIDLIAANPLPVEEIVGQLRPKAGKRTVYEDLEWLLETFPEHLKRESAGKAHGNHRVTYRWVGHSPYLLDKPINWLTEEELISLVAARGFLRDATPDQATNTTVATHGLLAGAIARLIDRAGVQDAADLLARHVVTVSRFGAAPCLAEDLAVCLAATAVGECLQFDYENLQGKRRRIHAIPQRCVIIKGEWYVIAWAGGLRNFRLSRMAAVTRTKDSPEGAPAHIPTHEVDALLETGFYATGSTKPKDRTRIQLGIAPQAWPHIRDRRWGENQAIEEEPKGLPEGWRRLSFTTTGLAECQHWVLAMGANARAEKPKALVEWVCEQAQAMVAGCQA</sequence>
<evidence type="ECO:0000313" key="3">
    <source>
        <dbReference type="EMBL" id="TQE99227.1"/>
    </source>
</evidence>
<dbReference type="AlphaFoldDB" id="A0A540VR28"/>
<dbReference type="EMBL" id="VIFK01000081">
    <property type="protein sequence ID" value="TQE99227.1"/>
    <property type="molecule type" value="Genomic_DNA"/>
</dbReference>
<protein>
    <submittedName>
        <fullName evidence="3">WYL domain-containing protein</fullName>
    </submittedName>
</protein>
<proteinExistence type="predicted"/>
<dbReference type="Pfam" id="PF25583">
    <property type="entry name" value="WCX"/>
    <property type="match status" value="1"/>
</dbReference>
<dbReference type="PANTHER" id="PTHR34580">
    <property type="match status" value="1"/>
</dbReference>
<evidence type="ECO:0000259" key="2">
    <source>
        <dbReference type="Pfam" id="PF25583"/>
    </source>
</evidence>
<gene>
    <name evidence="3" type="ORF">FKY71_09715</name>
</gene>
<feature type="domain" description="WCX" evidence="2">
    <location>
        <begin position="265"/>
        <end position="345"/>
    </location>
</feature>
<dbReference type="InterPro" id="IPR051534">
    <property type="entry name" value="CBASS_pafABC_assoc_protein"/>
</dbReference>
<dbReference type="PANTHER" id="PTHR34580:SF1">
    <property type="entry name" value="PROTEIN PAFC"/>
    <property type="match status" value="1"/>
</dbReference>
<evidence type="ECO:0000313" key="4">
    <source>
        <dbReference type="Proteomes" id="UP000315400"/>
    </source>
</evidence>
<dbReference type="InterPro" id="IPR026881">
    <property type="entry name" value="WYL_dom"/>
</dbReference>
<dbReference type="PROSITE" id="PS52050">
    <property type="entry name" value="WYL"/>
    <property type="match status" value="1"/>
</dbReference>
<comment type="caution">
    <text evidence="3">The sequence shown here is derived from an EMBL/GenBank/DDBJ whole genome shotgun (WGS) entry which is preliminary data.</text>
</comment>
<reference evidence="3 4" key="1">
    <citation type="submission" date="2019-06" db="EMBL/GenBank/DDBJ databases">
        <title>Metagenome assembled Genome of Spiribacter salinus SL48-SHIP from the microbial mat of Salt Lake 48 (Novosibirsk region, Russia).</title>
        <authorList>
            <person name="Shipova A."/>
            <person name="Rozanov A.S."/>
            <person name="Bryanskaya A.V."/>
            <person name="Peltek S.E."/>
        </authorList>
    </citation>
    <scope>NUCLEOTIDE SEQUENCE [LARGE SCALE GENOMIC DNA]</scope>
    <source>
        <strain evidence="3">SL48-SHIP-2</strain>
    </source>
</reference>
<dbReference type="Pfam" id="PF13280">
    <property type="entry name" value="WYL"/>
    <property type="match status" value="1"/>
</dbReference>
<accession>A0A540VR28</accession>
<evidence type="ECO:0000259" key="1">
    <source>
        <dbReference type="Pfam" id="PF13280"/>
    </source>
</evidence>
<feature type="domain" description="WYL" evidence="1">
    <location>
        <begin position="165"/>
        <end position="227"/>
    </location>
</feature>
<dbReference type="InterPro" id="IPR057727">
    <property type="entry name" value="WCX_dom"/>
</dbReference>
<dbReference type="Proteomes" id="UP000315400">
    <property type="component" value="Unassembled WGS sequence"/>
</dbReference>
<name>A0A540VR28_9GAMM</name>